<feature type="binding site" evidence="11">
    <location>
        <position position="573"/>
    </location>
    <ligand>
        <name>Zn(2+)</name>
        <dbReference type="ChEBI" id="CHEBI:29105"/>
    </ligand>
</feature>
<comment type="caution">
    <text evidence="13">The sequence shown here is derived from an EMBL/GenBank/DDBJ whole genome shotgun (WGS) entry which is preliminary data.</text>
</comment>
<proteinExistence type="inferred from homology"/>
<dbReference type="Pfam" id="PF02272">
    <property type="entry name" value="DHHA1"/>
    <property type="match status" value="1"/>
</dbReference>
<dbReference type="Pfam" id="PF01411">
    <property type="entry name" value="tRNA-synt_2c"/>
    <property type="match status" value="1"/>
</dbReference>
<dbReference type="InterPro" id="IPR045864">
    <property type="entry name" value="aa-tRNA-synth_II/BPL/LPL"/>
</dbReference>
<dbReference type="InterPro" id="IPR018162">
    <property type="entry name" value="Ala-tRNA-ligase_IIc_anticod-bd"/>
</dbReference>
<dbReference type="GO" id="GO:0002161">
    <property type="term" value="F:aminoacyl-tRNA deacylase activity"/>
    <property type="evidence" value="ECO:0007669"/>
    <property type="project" value="TreeGrafter"/>
</dbReference>
<dbReference type="Gene3D" id="6.10.250.550">
    <property type="match status" value="1"/>
</dbReference>
<dbReference type="PROSITE" id="PS50860">
    <property type="entry name" value="AA_TRNA_LIGASE_II_ALA"/>
    <property type="match status" value="1"/>
</dbReference>
<evidence type="ECO:0000256" key="4">
    <source>
        <dbReference type="ARBA" id="ARBA00022723"/>
    </source>
</evidence>
<dbReference type="EMBL" id="JAATJM010000001">
    <property type="protein sequence ID" value="NJC41333.1"/>
    <property type="molecule type" value="Genomic_DNA"/>
</dbReference>
<evidence type="ECO:0000256" key="7">
    <source>
        <dbReference type="ARBA" id="ARBA00022840"/>
    </source>
</evidence>
<dbReference type="EC" id="6.1.1.7" evidence="11"/>
<dbReference type="Gene3D" id="3.10.310.40">
    <property type="match status" value="1"/>
</dbReference>
<dbReference type="Pfam" id="PF07973">
    <property type="entry name" value="tRNA_SAD"/>
    <property type="match status" value="1"/>
</dbReference>
<comment type="domain">
    <text evidence="11">Consists of three domains; the N-terminal catalytic domain, the editing domain and the C-terminal C-Ala domain. The editing domain removes incorrectly charged amino acids, while the C-Ala domain, along with tRNA(Ala), serves as a bridge to cooperatively bring together the editing and aminoacylation centers thus stimulating deacylation of misacylated tRNAs.</text>
</comment>
<keyword evidence="11" id="KW-0963">Cytoplasm</keyword>
<keyword evidence="14" id="KW-1185">Reference proteome</keyword>
<evidence type="ECO:0000259" key="12">
    <source>
        <dbReference type="PROSITE" id="PS50860"/>
    </source>
</evidence>
<evidence type="ECO:0000256" key="11">
    <source>
        <dbReference type="HAMAP-Rule" id="MF_00036"/>
    </source>
</evidence>
<comment type="subcellular location">
    <subcellularLocation>
        <location evidence="11">Cytoplasm</location>
    </subcellularLocation>
</comment>
<dbReference type="FunFam" id="3.10.310.40:FF:000001">
    <property type="entry name" value="Alanine--tRNA ligase"/>
    <property type="match status" value="1"/>
</dbReference>
<evidence type="ECO:0000256" key="5">
    <source>
        <dbReference type="ARBA" id="ARBA00022741"/>
    </source>
</evidence>
<feature type="binding site" evidence="11">
    <location>
        <position position="569"/>
    </location>
    <ligand>
        <name>Zn(2+)</name>
        <dbReference type="ChEBI" id="CHEBI:29105"/>
    </ligand>
</feature>
<dbReference type="AlphaFoldDB" id="A0A7X6BMQ8"/>
<sequence>MSSLNQIRSTFLDYFAADGHEKVQSAPLVPQNDPTLLFVNAGMVPFKNVFTGQETRATKRATSSQKCVRAGGKHNDLDNVGYTARHHTFFEMLGNFSFGDYFKEHAIELAWNLVTKEFGIPADRLMATVYIDDDEAFDLWKKIAGLPESKIARIAGSDNFWSMGDTGPCGPCTEIFYDHGDHIWGGPPGTPEEDGDRWVEIWNLVFMQFDQQADGSRSLLPRPSIDTGAGLERVAAVLQGVHSNYETDLFRTLIAASEHETNTSAEGDRTPSHRVIADHLRSSSFLIADGVTPSNEGRGYVLRRIMRRAMRHAHLLGAADPLMHRLVPTLVQEMGEAYPELRRAQAFIEDTLKQEEIRFRTTLGRGMGLLEDASRDLGEGGVLSGQTAFTLYDTYGFPLDLTQDEARRRGFTVDTEGFDAAMNEQRSRSREHWTGSGQTASAGEWLALRDRLGPTVFTGYDSVEGSGEVLAVVRDGSSVDELGAGETAEVLFDQTPFYGEGGGQAGDRGEIEWTDATGQQGSGVVLDVQKHAGDLFAHRIEISSGTLAIGARVQLRVSADARLTTRANHSAAHLLHKALANVLGGHVAQKGQMVDAERLRFDFSHNAPVTEDELARMEDEVNAVIRQNIPAETKMMAPQAAIDAGAVALFGEKYGDEVRVLTLGRSLTETDKPYSVELCGGTHVARTGDIALFKIVSESGIAAGVRRIEALTAEAARQYLLGQAGVAKKLAQSFKVQPGDVPARVEALSGSVRTLEKQVADLKKQLALGGGSGASAAPEEINGVKLIARVLDGVDGKGLRGVAEDFRKQVGSGVVALIGVTEGKAAVTVAVTSDMTGKVNAADLARAAVLAMGGQGAGGKPDFAQGGAPDGGKAEDGLAAVRAALA</sequence>
<dbReference type="SUPFAM" id="SSF101353">
    <property type="entry name" value="Putative anticodon-binding domain of alanyl-tRNA synthetase (AlaRS)"/>
    <property type="match status" value="1"/>
</dbReference>
<feature type="domain" description="Alanyl-transfer RNA synthetases family profile" evidence="12">
    <location>
        <begin position="2"/>
        <end position="722"/>
    </location>
</feature>
<evidence type="ECO:0000256" key="2">
    <source>
        <dbReference type="ARBA" id="ARBA00022555"/>
    </source>
</evidence>
<evidence type="ECO:0000256" key="8">
    <source>
        <dbReference type="ARBA" id="ARBA00022884"/>
    </source>
</evidence>
<keyword evidence="9 11" id="KW-0648">Protein biosynthesis</keyword>
<evidence type="ECO:0000256" key="9">
    <source>
        <dbReference type="ARBA" id="ARBA00022917"/>
    </source>
</evidence>
<dbReference type="Gene3D" id="3.30.54.20">
    <property type="match status" value="1"/>
</dbReference>
<dbReference type="InterPro" id="IPR018164">
    <property type="entry name" value="Ala-tRNA-synth_IIc_N"/>
</dbReference>
<dbReference type="InterPro" id="IPR018165">
    <property type="entry name" value="Ala-tRNA-synth_IIc_core"/>
</dbReference>
<dbReference type="Gene3D" id="3.30.980.10">
    <property type="entry name" value="Threonyl-trna Synthetase, Chain A, domain 2"/>
    <property type="match status" value="1"/>
</dbReference>
<dbReference type="FunFam" id="3.30.930.10:FF:000004">
    <property type="entry name" value="Alanine--tRNA ligase"/>
    <property type="match status" value="1"/>
</dbReference>
<gene>
    <name evidence="11" type="primary">alaS</name>
    <name evidence="13" type="ORF">GGQ87_001591</name>
</gene>
<evidence type="ECO:0000313" key="14">
    <source>
        <dbReference type="Proteomes" id="UP000587415"/>
    </source>
</evidence>
<dbReference type="GO" id="GO:0008270">
    <property type="term" value="F:zinc ion binding"/>
    <property type="evidence" value="ECO:0007669"/>
    <property type="project" value="UniProtKB-UniRule"/>
</dbReference>
<dbReference type="SUPFAM" id="SSF50447">
    <property type="entry name" value="Translation proteins"/>
    <property type="match status" value="1"/>
</dbReference>
<dbReference type="Proteomes" id="UP000587415">
    <property type="component" value="Unassembled WGS sequence"/>
</dbReference>
<dbReference type="GO" id="GO:0005524">
    <property type="term" value="F:ATP binding"/>
    <property type="evidence" value="ECO:0007669"/>
    <property type="project" value="UniProtKB-UniRule"/>
</dbReference>
<dbReference type="GO" id="GO:0005829">
    <property type="term" value="C:cytosol"/>
    <property type="evidence" value="ECO:0007669"/>
    <property type="project" value="TreeGrafter"/>
</dbReference>
<dbReference type="PANTHER" id="PTHR11777">
    <property type="entry name" value="ALANYL-TRNA SYNTHETASE"/>
    <property type="match status" value="1"/>
</dbReference>
<comment type="function">
    <text evidence="11">Catalyzes the attachment of alanine to tRNA(Ala) in a two-step reaction: alanine is first activated by ATP to form Ala-AMP and then transferred to the acceptor end of tRNA(Ala). Also edits incorrectly charged Ser-tRNA(Ala) and Gly-tRNA(Ala) via its editing domain.</text>
</comment>
<keyword evidence="5 11" id="KW-0547">Nucleotide-binding</keyword>
<comment type="similarity">
    <text evidence="1 11">Belongs to the class-II aminoacyl-tRNA synthetase family.</text>
</comment>
<dbReference type="InterPro" id="IPR012947">
    <property type="entry name" value="tRNA_SAD"/>
</dbReference>
<dbReference type="CDD" id="cd00673">
    <property type="entry name" value="AlaRS_core"/>
    <property type="match status" value="1"/>
</dbReference>
<evidence type="ECO:0000256" key="1">
    <source>
        <dbReference type="ARBA" id="ARBA00008226"/>
    </source>
</evidence>
<dbReference type="InterPro" id="IPR009000">
    <property type="entry name" value="Transl_B-barrel_sf"/>
</dbReference>
<feature type="binding site" evidence="11">
    <location>
        <position position="683"/>
    </location>
    <ligand>
        <name>Zn(2+)</name>
        <dbReference type="ChEBI" id="CHEBI:29105"/>
    </ligand>
</feature>
<comment type="catalytic activity">
    <reaction evidence="11">
        <text>tRNA(Ala) + L-alanine + ATP = L-alanyl-tRNA(Ala) + AMP + diphosphate</text>
        <dbReference type="Rhea" id="RHEA:12540"/>
        <dbReference type="Rhea" id="RHEA-COMP:9657"/>
        <dbReference type="Rhea" id="RHEA-COMP:9923"/>
        <dbReference type="ChEBI" id="CHEBI:30616"/>
        <dbReference type="ChEBI" id="CHEBI:33019"/>
        <dbReference type="ChEBI" id="CHEBI:57972"/>
        <dbReference type="ChEBI" id="CHEBI:78442"/>
        <dbReference type="ChEBI" id="CHEBI:78497"/>
        <dbReference type="ChEBI" id="CHEBI:456215"/>
        <dbReference type="EC" id="6.1.1.7"/>
    </reaction>
</comment>
<dbReference type="SMART" id="SM00863">
    <property type="entry name" value="tRNA_SAD"/>
    <property type="match status" value="1"/>
</dbReference>
<dbReference type="Gene3D" id="2.40.30.130">
    <property type="match status" value="1"/>
</dbReference>
<dbReference type="InterPro" id="IPR023033">
    <property type="entry name" value="Ala_tRNA_ligase_euk/bac"/>
</dbReference>
<dbReference type="Gene3D" id="3.30.930.10">
    <property type="entry name" value="Bira Bifunctional Protein, Domain 2"/>
    <property type="match status" value="1"/>
</dbReference>
<keyword evidence="3 11" id="KW-0436">Ligase</keyword>
<keyword evidence="8 11" id="KW-0694">RNA-binding</keyword>
<evidence type="ECO:0000313" key="13">
    <source>
        <dbReference type="EMBL" id="NJC41333.1"/>
    </source>
</evidence>
<dbReference type="SUPFAM" id="SSF55186">
    <property type="entry name" value="ThrRS/AlaRS common domain"/>
    <property type="match status" value="1"/>
</dbReference>
<name>A0A7X6BMQ8_9CAUL</name>
<reference evidence="13 14" key="1">
    <citation type="submission" date="2020-03" db="EMBL/GenBank/DDBJ databases">
        <title>Genomic Encyclopedia of Type Strains, Phase IV (KMG-IV): sequencing the most valuable type-strain genomes for metagenomic binning, comparative biology and taxonomic classification.</title>
        <authorList>
            <person name="Goeker M."/>
        </authorList>
    </citation>
    <scope>NUCLEOTIDE SEQUENCE [LARGE SCALE GENOMIC DNA]</scope>
    <source>
        <strain evidence="13 14">DSM 4736</strain>
    </source>
</reference>
<evidence type="ECO:0000256" key="10">
    <source>
        <dbReference type="ARBA" id="ARBA00023146"/>
    </source>
</evidence>
<accession>A0A7X6BMQ8</accession>
<comment type="cofactor">
    <cofactor evidence="11">
        <name>Zn(2+)</name>
        <dbReference type="ChEBI" id="CHEBI:29105"/>
    </cofactor>
    <text evidence="11">Binds 1 zinc ion per subunit.</text>
</comment>
<feature type="binding site" evidence="11">
    <location>
        <position position="679"/>
    </location>
    <ligand>
        <name>Zn(2+)</name>
        <dbReference type="ChEBI" id="CHEBI:29105"/>
    </ligand>
</feature>
<protein>
    <recommendedName>
        <fullName evidence="11">Alanine--tRNA ligase</fullName>
        <ecNumber evidence="11">6.1.1.7</ecNumber>
    </recommendedName>
    <alternativeName>
        <fullName evidence="11">Alanyl-tRNA synthetase</fullName>
        <shortName evidence="11">AlaRS</shortName>
    </alternativeName>
</protein>
<keyword evidence="2 11" id="KW-0820">tRNA-binding</keyword>
<dbReference type="GO" id="GO:0045892">
    <property type="term" value="P:negative regulation of DNA-templated transcription"/>
    <property type="evidence" value="ECO:0007669"/>
    <property type="project" value="TreeGrafter"/>
</dbReference>
<dbReference type="GO" id="GO:0004813">
    <property type="term" value="F:alanine-tRNA ligase activity"/>
    <property type="evidence" value="ECO:0007669"/>
    <property type="project" value="UniProtKB-UniRule"/>
</dbReference>
<keyword evidence="6 11" id="KW-0862">Zinc</keyword>
<keyword evidence="10 11" id="KW-0030">Aminoacyl-tRNA synthetase</keyword>
<dbReference type="InterPro" id="IPR050058">
    <property type="entry name" value="Ala-tRNA_ligase"/>
</dbReference>
<dbReference type="HAMAP" id="MF_00036_B">
    <property type="entry name" value="Ala_tRNA_synth_B"/>
    <property type="match status" value="1"/>
</dbReference>
<dbReference type="InterPro" id="IPR018163">
    <property type="entry name" value="Thr/Ala-tRNA-synth_IIc_edit"/>
</dbReference>
<evidence type="ECO:0000256" key="6">
    <source>
        <dbReference type="ARBA" id="ARBA00022833"/>
    </source>
</evidence>
<evidence type="ECO:0000256" key="3">
    <source>
        <dbReference type="ARBA" id="ARBA00022598"/>
    </source>
</evidence>
<dbReference type="FunFam" id="3.30.980.10:FF:000004">
    <property type="entry name" value="Alanine--tRNA ligase, cytoplasmic"/>
    <property type="match status" value="1"/>
</dbReference>
<dbReference type="SUPFAM" id="SSF55681">
    <property type="entry name" value="Class II aaRS and biotin synthetases"/>
    <property type="match status" value="1"/>
</dbReference>
<dbReference type="GO" id="GO:0006419">
    <property type="term" value="P:alanyl-tRNA aminoacylation"/>
    <property type="evidence" value="ECO:0007669"/>
    <property type="project" value="UniProtKB-UniRule"/>
</dbReference>
<dbReference type="GO" id="GO:0000049">
    <property type="term" value="F:tRNA binding"/>
    <property type="evidence" value="ECO:0007669"/>
    <property type="project" value="UniProtKB-KW"/>
</dbReference>
<dbReference type="InterPro" id="IPR002318">
    <property type="entry name" value="Ala-tRNA-lgiase_IIc"/>
</dbReference>
<dbReference type="NCBIfam" id="TIGR00344">
    <property type="entry name" value="alaS"/>
    <property type="match status" value="1"/>
</dbReference>
<dbReference type="FunFam" id="3.30.54.20:FF:000001">
    <property type="entry name" value="Alanine--tRNA ligase"/>
    <property type="match status" value="1"/>
</dbReference>
<dbReference type="PRINTS" id="PR00980">
    <property type="entry name" value="TRNASYNTHALA"/>
</dbReference>
<keyword evidence="7 11" id="KW-0067">ATP-binding</keyword>
<organism evidence="13 14">
    <name type="scientific">Brevundimonas alba</name>
    <dbReference type="NCBI Taxonomy" id="74314"/>
    <lineage>
        <taxon>Bacteria</taxon>
        <taxon>Pseudomonadati</taxon>
        <taxon>Pseudomonadota</taxon>
        <taxon>Alphaproteobacteria</taxon>
        <taxon>Caulobacterales</taxon>
        <taxon>Caulobacteraceae</taxon>
        <taxon>Brevundimonas</taxon>
    </lineage>
</organism>
<dbReference type="InterPro" id="IPR003156">
    <property type="entry name" value="DHHA1_dom"/>
</dbReference>
<dbReference type="RefSeq" id="WP_168046372.1">
    <property type="nucleotide sequence ID" value="NZ_JAATJM010000001.1"/>
</dbReference>
<dbReference type="PANTHER" id="PTHR11777:SF9">
    <property type="entry name" value="ALANINE--TRNA LIGASE, CYTOPLASMIC"/>
    <property type="match status" value="1"/>
</dbReference>
<keyword evidence="4 11" id="KW-0479">Metal-binding</keyword>